<keyword evidence="5" id="KW-0862">Zinc</keyword>
<keyword evidence="6" id="KW-0546">Nucleotide metabolism</keyword>
<dbReference type="PANTHER" id="PTHR11409:SF42">
    <property type="entry name" value="ADENOSINE DEAMINASE-LIKE PROTEIN"/>
    <property type="match status" value="1"/>
</dbReference>
<evidence type="ECO:0000256" key="5">
    <source>
        <dbReference type="ARBA" id="ARBA00022833"/>
    </source>
</evidence>
<feature type="domain" description="Adenosine deaminase" evidence="8">
    <location>
        <begin position="6"/>
        <end position="336"/>
    </location>
</feature>
<sequence length="343" mass="37933">MPEGKHDYNLKTFFPLFSTYIYALITDAASLSYATQAVLRDFAADGVRYLELRTTPRATCNPTDGSERLSRESYVRTVLAAITSYEKNDTDRRDQDTLRTKLILSIDRRDDLPTATETVRLAARLRDEEEDQDQDHPETRGLVVGVDLCGDPTARTALDPSPRGGVAELTPAFAEARKRGLHVAVHFAESEASGTDEELVTLLSWRPGRLGHVIWLSDRVKELVRRRGECGEEEEEEEGGIRGIGLELCLSCNVLAGMTKGPLAGFAGHHFGEWWGAKGCWVSLGTDDVGVFGSPLSNEYRLAAEHFNLSNAQVCELASLGIESIFGGEEEKARLRRIMWTSA</sequence>
<dbReference type="InterPro" id="IPR006330">
    <property type="entry name" value="Ado/ade_deaminase"/>
</dbReference>
<dbReference type="GO" id="GO:0004000">
    <property type="term" value="F:adenosine deaminase activity"/>
    <property type="evidence" value="ECO:0007669"/>
    <property type="project" value="TreeGrafter"/>
</dbReference>
<comment type="similarity">
    <text evidence="2">Belongs to the metallo-dependent hydrolases superfamily. Adenosine and AMP deaminases family.</text>
</comment>
<evidence type="ECO:0000256" key="3">
    <source>
        <dbReference type="ARBA" id="ARBA00022723"/>
    </source>
</evidence>
<name>A0A3N2PUJ7_SODAK</name>
<dbReference type="GO" id="GO:0046872">
    <property type="term" value="F:metal ion binding"/>
    <property type="evidence" value="ECO:0007669"/>
    <property type="project" value="UniProtKB-KW"/>
</dbReference>
<dbReference type="InterPro" id="IPR032466">
    <property type="entry name" value="Metal_Hydrolase"/>
</dbReference>
<evidence type="ECO:0000259" key="8">
    <source>
        <dbReference type="Pfam" id="PF00962"/>
    </source>
</evidence>
<proteinExistence type="inferred from homology"/>
<dbReference type="GeneID" id="39580579"/>
<keyword evidence="3" id="KW-0479">Metal-binding</keyword>
<evidence type="ECO:0000256" key="2">
    <source>
        <dbReference type="ARBA" id="ARBA00006676"/>
    </source>
</evidence>
<comment type="cofactor">
    <cofactor evidence="1">
        <name>Zn(2+)</name>
        <dbReference type="ChEBI" id="CHEBI:29105"/>
    </cofactor>
</comment>
<gene>
    <name evidence="9" type="ORF">SODALDRAFT_333942</name>
</gene>
<protein>
    <submittedName>
        <fullName evidence="9">Metallo-dependent hydrolase</fullName>
    </submittedName>
</protein>
<dbReference type="InterPro" id="IPR001365">
    <property type="entry name" value="A_deaminase_dom"/>
</dbReference>
<dbReference type="Gene3D" id="3.20.20.140">
    <property type="entry name" value="Metal-dependent hydrolases"/>
    <property type="match status" value="1"/>
</dbReference>
<dbReference type="GO" id="GO:0046103">
    <property type="term" value="P:inosine biosynthetic process"/>
    <property type="evidence" value="ECO:0007669"/>
    <property type="project" value="TreeGrafter"/>
</dbReference>
<evidence type="ECO:0000256" key="1">
    <source>
        <dbReference type="ARBA" id="ARBA00001947"/>
    </source>
</evidence>
<accession>A0A3N2PUJ7</accession>
<dbReference type="Pfam" id="PF00962">
    <property type="entry name" value="A_deaminase"/>
    <property type="match status" value="1"/>
</dbReference>
<dbReference type="GO" id="GO:0006154">
    <property type="term" value="P:adenosine catabolic process"/>
    <property type="evidence" value="ECO:0007669"/>
    <property type="project" value="TreeGrafter"/>
</dbReference>
<reference evidence="9 10" key="1">
    <citation type="journal article" date="2018" name="Mol. Ecol.">
        <title>The obligate alkalophilic soda-lake fungus Sodiomyces alkalinus has shifted to a protein diet.</title>
        <authorList>
            <person name="Grum-Grzhimaylo A.A."/>
            <person name="Falkoski D.L."/>
            <person name="van den Heuvel J."/>
            <person name="Valero-Jimenez C.A."/>
            <person name="Min B."/>
            <person name="Choi I.G."/>
            <person name="Lipzen A."/>
            <person name="Daum C.G."/>
            <person name="Aanen D.K."/>
            <person name="Tsang A."/>
            <person name="Henrissat B."/>
            <person name="Bilanenko E.N."/>
            <person name="de Vries R.P."/>
            <person name="van Kan J.A.L."/>
            <person name="Grigoriev I.V."/>
            <person name="Debets A.J.M."/>
        </authorList>
    </citation>
    <scope>NUCLEOTIDE SEQUENCE [LARGE SCALE GENOMIC DNA]</scope>
    <source>
        <strain evidence="9 10">F11</strain>
    </source>
</reference>
<keyword evidence="4 9" id="KW-0378">Hydrolase</keyword>
<dbReference type="SUPFAM" id="SSF51556">
    <property type="entry name" value="Metallo-dependent hydrolases"/>
    <property type="match status" value="1"/>
</dbReference>
<evidence type="ECO:0000313" key="9">
    <source>
        <dbReference type="EMBL" id="ROT38171.1"/>
    </source>
</evidence>
<keyword evidence="10" id="KW-1185">Reference proteome</keyword>
<evidence type="ECO:0000256" key="4">
    <source>
        <dbReference type="ARBA" id="ARBA00022801"/>
    </source>
</evidence>
<dbReference type="STRING" id="1314773.A0A3N2PUJ7"/>
<evidence type="ECO:0000313" key="10">
    <source>
        <dbReference type="Proteomes" id="UP000272025"/>
    </source>
</evidence>
<evidence type="ECO:0000256" key="7">
    <source>
        <dbReference type="ARBA" id="ARBA00048787"/>
    </source>
</evidence>
<dbReference type="RefSeq" id="XP_028465977.1">
    <property type="nucleotide sequence ID" value="XM_028612101.1"/>
</dbReference>
<evidence type="ECO:0000256" key="6">
    <source>
        <dbReference type="ARBA" id="ARBA00023080"/>
    </source>
</evidence>
<comment type="catalytic activity">
    <reaction evidence="7">
        <text>N(6)-methyl-AMP + H2O + H(+) = IMP + methylamine</text>
        <dbReference type="Rhea" id="RHEA:16001"/>
        <dbReference type="ChEBI" id="CHEBI:15377"/>
        <dbReference type="ChEBI" id="CHEBI:15378"/>
        <dbReference type="ChEBI" id="CHEBI:58053"/>
        <dbReference type="ChEBI" id="CHEBI:59338"/>
        <dbReference type="ChEBI" id="CHEBI:144842"/>
    </reaction>
    <physiologicalReaction direction="left-to-right" evidence="7">
        <dbReference type="Rhea" id="RHEA:16002"/>
    </physiologicalReaction>
</comment>
<dbReference type="PANTHER" id="PTHR11409">
    <property type="entry name" value="ADENOSINE DEAMINASE"/>
    <property type="match status" value="1"/>
</dbReference>
<dbReference type="EMBL" id="ML119056">
    <property type="protein sequence ID" value="ROT38171.1"/>
    <property type="molecule type" value="Genomic_DNA"/>
</dbReference>
<dbReference type="Proteomes" id="UP000272025">
    <property type="component" value="Unassembled WGS sequence"/>
</dbReference>
<dbReference type="GO" id="GO:0009117">
    <property type="term" value="P:nucleotide metabolic process"/>
    <property type="evidence" value="ECO:0007669"/>
    <property type="project" value="UniProtKB-KW"/>
</dbReference>
<dbReference type="OrthoDB" id="272271at2759"/>
<organism evidence="9 10">
    <name type="scientific">Sodiomyces alkalinus (strain CBS 110278 / VKM F-3762 / F11)</name>
    <name type="common">Alkaliphilic filamentous fungus</name>
    <dbReference type="NCBI Taxonomy" id="1314773"/>
    <lineage>
        <taxon>Eukaryota</taxon>
        <taxon>Fungi</taxon>
        <taxon>Dikarya</taxon>
        <taxon>Ascomycota</taxon>
        <taxon>Pezizomycotina</taxon>
        <taxon>Sordariomycetes</taxon>
        <taxon>Hypocreomycetidae</taxon>
        <taxon>Glomerellales</taxon>
        <taxon>Plectosphaerellaceae</taxon>
        <taxon>Sodiomyces</taxon>
    </lineage>
</organism>
<dbReference type="AlphaFoldDB" id="A0A3N2PUJ7"/>